<evidence type="ECO:0000256" key="3">
    <source>
        <dbReference type="SAM" id="MobiDB-lite"/>
    </source>
</evidence>
<dbReference type="Proteomes" id="UP000728032">
    <property type="component" value="Unassembled WGS sequence"/>
</dbReference>
<feature type="compositionally biased region" description="Low complexity" evidence="3">
    <location>
        <begin position="303"/>
        <end position="314"/>
    </location>
</feature>
<dbReference type="GO" id="GO:0005634">
    <property type="term" value="C:nucleus"/>
    <property type="evidence" value="ECO:0007669"/>
    <property type="project" value="TreeGrafter"/>
</dbReference>
<keyword evidence="1 2" id="KW-0103">Bromodomain</keyword>
<dbReference type="PANTHER" id="PTHR16266">
    <property type="entry name" value="WD REPEAT DOMAIN 9"/>
    <property type="match status" value="1"/>
</dbReference>
<dbReference type="Gene3D" id="1.25.40.420">
    <property type="match status" value="1"/>
</dbReference>
<dbReference type="InterPro" id="IPR000210">
    <property type="entry name" value="BTB/POZ_dom"/>
</dbReference>
<dbReference type="OrthoDB" id="10265743at2759"/>
<dbReference type="SUPFAM" id="SSF54695">
    <property type="entry name" value="POZ domain"/>
    <property type="match status" value="1"/>
</dbReference>
<evidence type="ECO:0000313" key="6">
    <source>
        <dbReference type="EMBL" id="CAD7639187.1"/>
    </source>
</evidence>
<dbReference type="SUPFAM" id="SSF47370">
    <property type="entry name" value="Bromodomain"/>
    <property type="match status" value="1"/>
</dbReference>
<dbReference type="GO" id="GO:0008360">
    <property type="term" value="P:regulation of cell shape"/>
    <property type="evidence" value="ECO:0007669"/>
    <property type="project" value="TreeGrafter"/>
</dbReference>
<dbReference type="Pfam" id="PF07707">
    <property type="entry name" value="BACK"/>
    <property type="match status" value="1"/>
</dbReference>
<evidence type="ECO:0000256" key="2">
    <source>
        <dbReference type="PROSITE-ProRule" id="PRU00035"/>
    </source>
</evidence>
<dbReference type="PANTHER" id="PTHR16266:SF17">
    <property type="entry name" value="BRWD3"/>
    <property type="match status" value="1"/>
</dbReference>
<dbReference type="InterPro" id="IPR001487">
    <property type="entry name" value="Bromodomain"/>
</dbReference>
<dbReference type="GO" id="GO:0006357">
    <property type="term" value="P:regulation of transcription by RNA polymerase II"/>
    <property type="evidence" value="ECO:0007669"/>
    <property type="project" value="TreeGrafter"/>
</dbReference>
<protein>
    <recommendedName>
        <fullName evidence="8">BTB domain-containing protein</fullName>
    </recommendedName>
</protein>
<dbReference type="PROSITE" id="PS50014">
    <property type="entry name" value="BROMODOMAIN_2"/>
    <property type="match status" value="1"/>
</dbReference>
<feature type="domain" description="BTB" evidence="5">
    <location>
        <begin position="69"/>
        <end position="137"/>
    </location>
</feature>
<feature type="compositionally biased region" description="Low complexity" evidence="3">
    <location>
        <begin position="268"/>
        <end position="290"/>
    </location>
</feature>
<feature type="compositionally biased region" description="Polar residues" evidence="3">
    <location>
        <begin position="755"/>
        <end position="788"/>
    </location>
</feature>
<organism evidence="6">
    <name type="scientific">Oppiella nova</name>
    <dbReference type="NCBI Taxonomy" id="334625"/>
    <lineage>
        <taxon>Eukaryota</taxon>
        <taxon>Metazoa</taxon>
        <taxon>Ecdysozoa</taxon>
        <taxon>Arthropoda</taxon>
        <taxon>Chelicerata</taxon>
        <taxon>Arachnida</taxon>
        <taxon>Acari</taxon>
        <taxon>Acariformes</taxon>
        <taxon>Sarcoptiformes</taxon>
        <taxon>Oribatida</taxon>
        <taxon>Brachypylina</taxon>
        <taxon>Oppioidea</taxon>
        <taxon>Oppiidae</taxon>
        <taxon>Oppiella</taxon>
    </lineage>
</organism>
<feature type="region of interest" description="Disordered" evidence="3">
    <location>
        <begin position="753"/>
        <end position="788"/>
    </location>
</feature>
<dbReference type="SMART" id="SM00875">
    <property type="entry name" value="BACK"/>
    <property type="match status" value="1"/>
</dbReference>
<evidence type="ECO:0000259" key="5">
    <source>
        <dbReference type="PROSITE" id="PS50097"/>
    </source>
</evidence>
<dbReference type="Pfam" id="PF00439">
    <property type="entry name" value="Bromodomain"/>
    <property type="match status" value="1"/>
</dbReference>
<dbReference type="SMART" id="SM00225">
    <property type="entry name" value="BTB"/>
    <property type="match status" value="1"/>
</dbReference>
<dbReference type="InterPro" id="IPR036427">
    <property type="entry name" value="Bromodomain-like_sf"/>
</dbReference>
<keyword evidence="7" id="KW-1185">Reference proteome</keyword>
<dbReference type="GO" id="GO:0007010">
    <property type="term" value="P:cytoskeleton organization"/>
    <property type="evidence" value="ECO:0007669"/>
    <property type="project" value="TreeGrafter"/>
</dbReference>
<dbReference type="PROSITE" id="PS50097">
    <property type="entry name" value="BTB"/>
    <property type="match status" value="1"/>
</dbReference>
<dbReference type="InterPro" id="IPR052060">
    <property type="entry name" value="Bromo_WD_repeat"/>
</dbReference>
<feature type="compositionally biased region" description="Polar residues" evidence="3">
    <location>
        <begin position="256"/>
        <end position="267"/>
    </location>
</feature>
<dbReference type="EMBL" id="OC915193">
    <property type="protein sequence ID" value="CAD7639187.1"/>
    <property type="molecule type" value="Genomic_DNA"/>
</dbReference>
<dbReference type="Pfam" id="PF25313">
    <property type="entry name" value="BRWD_AD"/>
    <property type="match status" value="1"/>
</dbReference>
<feature type="compositionally biased region" description="Polar residues" evidence="3">
    <location>
        <begin position="315"/>
        <end position="337"/>
    </location>
</feature>
<dbReference type="AlphaFoldDB" id="A0A7R9LCJ7"/>
<dbReference type="InterPro" id="IPR011333">
    <property type="entry name" value="SKP1/BTB/POZ_sf"/>
</dbReference>
<dbReference type="Pfam" id="PF00651">
    <property type="entry name" value="BTB"/>
    <property type="match status" value="1"/>
</dbReference>
<evidence type="ECO:0000259" key="4">
    <source>
        <dbReference type="PROSITE" id="PS50014"/>
    </source>
</evidence>
<gene>
    <name evidence="6" type="ORF">ONB1V03_LOCUS1837</name>
</gene>
<dbReference type="Gene3D" id="1.20.920.10">
    <property type="entry name" value="Bromodomain-like"/>
    <property type="match status" value="1"/>
</dbReference>
<feature type="domain" description="Bromo" evidence="4">
    <location>
        <begin position="577"/>
        <end position="628"/>
    </location>
</feature>
<evidence type="ECO:0008006" key="8">
    <source>
        <dbReference type="Google" id="ProtNLM"/>
    </source>
</evidence>
<evidence type="ECO:0000313" key="7">
    <source>
        <dbReference type="Proteomes" id="UP000728032"/>
    </source>
</evidence>
<name>A0A7R9LCJ7_9ACAR</name>
<dbReference type="EMBL" id="CAJPVJ010000368">
    <property type="protein sequence ID" value="CAG2162238.1"/>
    <property type="molecule type" value="Genomic_DNA"/>
</dbReference>
<evidence type="ECO:0000256" key="1">
    <source>
        <dbReference type="ARBA" id="ARBA00023117"/>
    </source>
</evidence>
<sequence length="1020" mass="116239">MNTKVMAQRMDFDLDSDLKTVFTSAMLQLEEECHSMSSLSDECYRFVQNDLGVNCFPVFDDLRRSHKLCDISIKVDNQSFLAHRVVLSATVPYFHAMFTTDMKESTQTEVRIQDSIEASAMESLLEFAYTGRIAITTANVQSLLIGASFLQLFGVRDACCEYLKIRLNTNNVLGVKSFADSLCCHTLVDASKKFIQKHFKEVSKSDEFLSLEFSEIIEIITKDELNVTGEEDVFHASTGWNSDVEKYERNTHSRRSSGASIHVNTVPSNGSRVNNNSRRQSNSSAGSISSESRRRSQAPLDTSNSMAAKSSANSTRNSTPIVSQPQPARRPVTTTHITRTDEQMESSTSGPLPSHAIDVGNGGPSGAPVSTKDWLLHLKPKKFPYFPQIGDEVVYLPIGHRLYIETVRKLNLYRQTNTNKYVKSASVYFARVREIKFEKHANIRLARLSLALVENGNESKNYFTVKFHDIDGVIDFIILKQLYETSIMTQWATGQTFRAIVDDKWWFGSIVGRDITDDNVANFFQSFRIEWANNALDNLSNWDLEKVKGSVPQALTQIMALTEWKAVAKVFNHLDGEYVGEVAYPIDLDVIKTRVDNKFYRRQAAIKYDLKFIESNASLLNADEDSLLVRSARIVTSICLKFIDDKKATDIKGIYDKVMADHSHLNKIKYHSCTRPYLNPNPNTLNPIIENAFNEMMGLASTSAPTEPSVESDREYPVIDMTLTSDEDSVMNGSDDDEEVLIPFVKKERIEDMDVSTTPAQRISSRNTSQNNSVDDTNQVSNDSLQQPAKQNTRKYFCVLCDETFGERNEAIDHYCHKLNIKLKCSHCPQNLAFESLQQYLGHNEEHVFLMRASFDQKRYLTHKSWIDKMVKYIDGLVNELKIQKEIHRLYGDWCPVCKRLNVLTHDSKPFFNDRVFKNNRKLENIRPMEAEMNFKKHIQQHMGYEPIYLCTLCTKPNSALGFRSASLESCRQHLIQDHKKDPNIDNPNVMSYLSNTKIPDLEKAIPTLVNKFIINCLNY</sequence>
<proteinExistence type="predicted"/>
<reference evidence="6" key="1">
    <citation type="submission" date="2020-11" db="EMBL/GenBank/DDBJ databases">
        <authorList>
            <person name="Tran Van P."/>
        </authorList>
    </citation>
    <scope>NUCLEOTIDE SEQUENCE</scope>
</reference>
<feature type="region of interest" description="Disordered" evidence="3">
    <location>
        <begin position="245"/>
        <end position="364"/>
    </location>
</feature>
<dbReference type="Gene3D" id="3.30.710.10">
    <property type="entry name" value="Potassium Channel Kv1.1, Chain A"/>
    <property type="match status" value="1"/>
</dbReference>
<accession>A0A7R9LCJ7</accession>
<dbReference type="InterPro" id="IPR057451">
    <property type="entry name" value="BRWD/PHIP_AD"/>
</dbReference>
<dbReference type="InterPro" id="IPR011705">
    <property type="entry name" value="BACK"/>
</dbReference>